<evidence type="ECO:0000313" key="1">
    <source>
        <dbReference type="EMBL" id="RIB26383.1"/>
    </source>
</evidence>
<organism evidence="1 2">
    <name type="scientific">Gigaspora rosea</name>
    <dbReference type="NCBI Taxonomy" id="44941"/>
    <lineage>
        <taxon>Eukaryota</taxon>
        <taxon>Fungi</taxon>
        <taxon>Fungi incertae sedis</taxon>
        <taxon>Mucoromycota</taxon>
        <taxon>Glomeromycotina</taxon>
        <taxon>Glomeromycetes</taxon>
        <taxon>Diversisporales</taxon>
        <taxon>Gigasporaceae</taxon>
        <taxon>Gigaspora</taxon>
    </lineage>
</organism>
<evidence type="ECO:0000313" key="2">
    <source>
        <dbReference type="Proteomes" id="UP000266673"/>
    </source>
</evidence>
<accession>A0A397W274</accession>
<comment type="caution">
    <text evidence="1">The sequence shown here is derived from an EMBL/GenBank/DDBJ whole genome shotgun (WGS) entry which is preliminary data.</text>
</comment>
<protein>
    <submittedName>
        <fullName evidence="1">Uncharacterized protein</fullName>
    </submittedName>
</protein>
<proteinExistence type="predicted"/>
<dbReference type="AlphaFoldDB" id="A0A397W274"/>
<keyword evidence="2" id="KW-1185">Reference proteome</keyword>
<gene>
    <name evidence="1" type="ORF">C2G38_2163454</name>
</gene>
<name>A0A397W274_9GLOM</name>
<sequence length="161" mass="19191">MDYLSRCPPEILKNIIRDGYTVWKPLLSTSKSFNHICKSVLHTREPLKHQFKRWYFLAYLRLTRDIFKKNKSIITKEIIENIPESIKHLVCLELIGLCLEGGYEKSMESFTEKFGHQINPQKNTAVEWIFETILKNDEIEMERTNHPIARILKTDEKWIQQ</sequence>
<dbReference type="EMBL" id="QKWP01000137">
    <property type="protein sequence ID" value="RIB26383.1"/>
    <property type="molecule type" value="Genomic_DNA"/>
</dbReference>
<reference evidence="1 2" key="1">
    <citation type="submission" date="2018-06" db="EMBL/GenBank/DDBJ databases">
        <title>Comparative genomics reveals the genomic features of Rhizophagus irregularis, R. cerebriforme, R. diaphanum and Gigaspora rosea, and their symbiotic lifestyle signature.</title>
        <authorList>
            <person name="Morin E."/>
            <person name="San Clemente H."/>
            <person name="Chen E.C.H."/>
            <person name="De La Providencia I."/>
            <person name="Hainaut M."/>
            <person name="Kuo A."/>
            <person name="Kohler A."/>
            <person name="Murat C."/>
            <person name="Tang N."/>
            <person name="Roy S."/>
            <person name="Loubradou J."/>
            <person name="Henrissat B."/>
            <person name="Grigoriev I.V."/>
            <person name="Corradi N."/>
            <person name="Roux C."/>
            <person name="Martin F.M."/>
        </authorList>
    </citation>
    <scope>NUCLEOTIDE SEQUENCE [LARGE SCALE GENOMIC DNA]</scope>
    <source>
        <strain evidence="1 2">DAOM 194757</strain>
    </source>
</reference>
<dbReference type="Proteomes" id="UP000266673">
    <property type="component" value="Unassembled WGS sequence"/>
</dbReference>